<dbReference type="AlphaFoldDB" id="C3XA16"/>
<dbReference type="Proteomes" id="UP000005089">
    <property type="component" value="Unassembled WGS sequence"/>
</dbReference>
<dbReference type="EMBL" id="GG658170">
    <property type="protein sequence ID" value="EEO30042.1"/>
    <property type="molecule type" value="Genomic_DNA"/>
</dbReference>
<dbReference type="GO" id="GO:0050518">
    <property type="term" value="F:2-C-methyl-D-erythritol 4-phosphate cytidylyltransferase activity"/>
    <property type="evidence" value="ECO:0007669"/>
    <property type="project" value="UniProtKB-ARBA"/>
</dbReference>
<keyword evidence="1 3" id="KW-0808">Transferase</keyword>
<dbReference type="RefSeq" id="WP_005880899.1">
    <property type="nucleotide sequence ID" value="NZ_GG658170.1"/>
</dbReference>
<dbReference type="OrthoDB" id="9178657at2"/>
<dbReference type="PANTHER" id="PTHR32125">
    <property type="entry name" value="2-C-METHYL-D-ERYTHRITOL 4-PHOSPHATE CYTIDYLYLTRANSFERASE, CHLOROPLASTIC"/>
    <property type="match status" value="1"/>
</dbReference>
<protein>
    <submittedName>
        <fullName evidence="3">Putative 2-C-methyl-D-erythritol 4-phosphate cytidylyltransferase</fullName>
    </submittedName>
</protein>
<dbReference type="InterPro" id="IPR029044">
    <property type="entry name" value="Nucleotide-diphossugar_trans"/>
</dbReference>
<dbReference type="GO" id="GO:0008299">
    <property type="term" value="P:isoprenoid biosynthetic process"/>
    <property type="evidence" value="ECO:0007669"/>
    <property type="project" value="InterPro"/>
</dbReference>
<dbReference type="HOGENOM" id="CLU_061281_2_3_4"/>
<dbReference type="InterPro" id="IPR034683">
    <property type="entry name" value="IspD/TarI"/>
</dbReference>
<dbReference type="Gene3D" id="3.90.550.10">
    <property type="entry name" value="Spore Coat Polysaccharide Biosynthesis Protein SpsA, Chain A"/>
    <property type="match status" value="1"/>
</dbReference>
<dbReference type="GeneID" id="77134960"/>
<proteinExistence type="predicted"/>
<reference evidence="3 4" key="1">
    <citation type="submission" date="2009-02" db="EMBL/GenBank/DDBJ databases">
        <title>The Genome Sequence of Oxalobacter formigenes OXCC13.</title>
        <authorList>
            <consortium name="The Broad Institute Genome Sequencing Platform"/>
            <person name="Ward D."/>
            <person name="Young S.K."/>
            <person name="Kodira C.D."/>
            <person name="Zeng Q."/>
            <person name="Koehrsen M."/>
            <person name="Alvarado L."/>
            <person name="Berlin A."/>
            <person name="Borenstein D."/>
            <person name="Chen Z."/>
            <person name="Engels R."/>
            <person name="Freedman E."/>
            <person name="Gellesch M."/>
            <person name="Goldberg J."/>
            <person name="Griggs A."/>
            <person name="Gujja S."/>
            <person name="Heiman D."/>
            <person name="Hepburn T."/>
            <person name="Howarth C."/>
            <person name="Jen D."/>
            <person name="Larson L."/>
            <person name="Lewis B."/>
            <person name="Mehta T."/>
            <person name="Park D."/>
            <person name="Pearson M."/>
            <person name="Roberts A."/>
            <person name="Saif S."/>
            <person name="Shea T."/>
            <person name="Shenoy N."/>
            <person name="Sisk P."/>
            <person name="Stolte C."/>
            <person name="Sykes S."/>
            <person name="Walk T."/>
            <person name="White J."/>
            <person name="Yandava C."/>
            <person name="Allison M.J."/>
            <person name="Lander E."/>
            <person name="Nusbaum C."/>
            <person name="Galagan J."/>
            <person name="Birren B."/>
        </authorList>
    </citation>
    <scope>NUCLEOTIDE SEQUENCE [LARGE SCALE GENOMIC DNA]</scope>
    <source>
        <strain evidence="3 4">OXCC13</strain>
    </source>
</reference>
<dbReference type="InterPro" id="IPR050088">
    <property type="entry name" value="IspD/TarI_cytidylyltransf_bact"/>
</dbReference>
<dbReference type="SUPFAM" id="SSF53448">
    <property type="entry name" value="Nucleotide-diphospho-sugar transferases"/>
    <property type="match status" value="1"/>
</dbReference>
<evidence type="ECO:0000256" key="1">
    <source>
        <dbReference type="ARBA" id="ARBA00022679"/>
    </source>
</evidence>
<gene>
    <name evidence="3" type="ORF">OFBG_01070</name>
</gene>
<accession>C3XA16</accession>
<name>C3XA16_OXAFO</name>
<evidence type="ECO:0000313" key="3">
    <source>
        <dbReference type="EMBL" id="EEO30042.1"/>
    </source>
</evidence>
<dbReference type="NCBIfam" id="NF001183">
    <property type="entry name" value="PRK00155.1-3"/>
    <property type="match status" value="1"/>
</dbReference>
<sequence>MKYAVILAGGSGKRMKSEIPKQFISVSGIPIIVRTIQKIIGIDIFDRVIIAIHSDWNDELLYLINKYKFDKSKIIIVNGGVERIDSIYNAVNHINSSYGIFESDIILIHDAVRPFITKKIIYDSIEALQLHDAVVASLPVVDTMLWVENAPFVSSMPIRSKLFHGQAPDSFRLQVLYNALFNLTSNEKKIITGTAQICMLKGIEIFTICGDPINIKITTPFDIKLAEYFCSLEVNNESLCS</sequence>
<organism evidence="3 4">
    <name type="scientific">Oxalobacter formigenes OXCC13</name>
    <dbReference type="NCBI Taxonomy" id="556269"/>
    <lineage>
        <taxon>Bacteria</taxon>
        <taxon>Pseudomonadati</taxon>
        <taxon>Pseudomonadota</taxon>
        <taxon>Betaproteobacteria</taxon>
        <taxon>Burkholderiales</taxon>
        <taxon>Oxalobacteraceae</taxon>
        <taxon>Oxalobacter</taxon>
    </lineage>
</organism>
<dbReference type="InterPro" id="IPR018294">
    <property type="entry name" value="ISPD_synthase_CS"/>
</dbReference>
<dbReference type="PROSITE" id="PS01295">
    <property type="entry name" value="ISPD"/>
    <property type="match status" value="1"/>
</dbReference>
<dbReference type="CDD" id="cd02516">
    <property type="entry name" value="CDP-ME_synthetase"/>
    <property type="match status" value="1"/>
</dbReference>
<dbReference type="Pfam" id="PF01128">
    <property type="entry name" value="IspD"/>
    <property type="match status" value="1"/>
</dbReference>
<keyword evidence="4" id="KW-1185">Reference proteome</keyword>
<dbReference type="STRING" id="847.BRW83_1073"/>
<dbReference type="FunFam" id="3.90.550.10:FF:000003">
    <property type="entry name" value="2-C-methyl-D-erythritol 4-phosphate cytidylyltransferase"/>
    <property type="match status" value="1"/>
</dbReference>
<keyword evidence="2 3" id="KW-0548">Nucleotidyltransferase</keyword>
<dbReference type="PANTHER" id="PTHR32125:SF8">
    <property type="entry name" value="RIBITOL-5-PHOSPHATE CYTIDYLYLTRANSFERASE"/>
    <property type="match status" value="1"/>
</dbReference>
<evidence type="ECO:0000313" key="4">
    <source>
        <dbReference type="Proteomes" id="UP000005089"/>
    </source>
</evidence>
<evidence type="ECO:0000256" key="2">
    <source>
        <dbReference type="ARBA" id="ARBA00022695"/>
    </source>
</evidence>